<keyword evidence="1" id="KW-0812">Transmembrane</keyword>
<keyword evidence="3" id="KW-1185">Reference proteome</keyword>
<sequence>MTFISLNSSDSWQASVLSWSICANHSGSVFVFMTTIYEERNHPCRRSACCSLSPSDPLVHGSGSREQRA</sequence>
<evidence type="ECO:0000313" key="2">
    <source>
        <dbReference type="EMBL" id="MPC90681.1"/>
    </source>
</evidence>
<gene>
    <name evidence="2" type="ORF">E2C01_085678</name>
</gene>
<accession>A0A5B7IYR9</accession>
<organism evidence="2 3">
    <name type="scientific">Portunus trituberculatus</name>
    <name type="common">Swimming crab</name>
    <name type="synonym">Neptunus trituberculatus</name>
    <dbReference type="NCBI Taxonomy" id="210409"/>
    <lineage>
        <taxon>Eukaryota</taxon>
        <taxon>Metazoa</taxon>
        <taxon>Ecdysozoa</taxon>
        <taxon>Arthropoda</taxon>
        <taxon>Crustacea</taxon>
        <taxon>Multicrustacea</taxon>
        <taxon>Malacostraca</taxon>
        <taxon>Eumalacostraca</taxon>
        <taxon>Eucarida</taxon>
        <taxon>Decapoda</taxon>
        <taxon>Pleocyemata</taxon>
        <taxon>Brachyura</taxon>
        <taxon>Eubrachyura</taxon>
        <taxon>Portunoidea</taxon>
        <taxon>Portunidae</taxon>
        <taxon>Portuninae</taxon>
        <taxon>Portunus</taxon>
    </lineage>
</organism>
<feature type="transmembrane region" description="Helical" evidence="1">
    <location>
        <begin position="16"/>
        <end position="37"/>
    </location>
</feature>
<proteinExistence type="predicted"/>
<dbReference type="EMBL" id="VSRR010085230">
    <property type="protein sequence ID" value="MPC90681.1"/>
    <property type="molecule type" value="Genomic_DNA"/>
</dbReference>
<keyword evidence="1" id="KW-1133">Transmembrane helix</keyword>
<keyword evidence="1" id="KW-0472">Membrane</keyword>
<evidence type="ECO:0000313" key="3">
    <source>
        <dbReference type="Proteomes" id="UP000324222"/>
    </source>
</evidence>
<reference evidence="2 3" key="1">
    <citation type="submission" date="2019-05" db="EMBL/GenBank/DDBJ databases">
        <title>Another draft genome of Portunus trituberculatus and its Hox gene families provides insights of decapod evolution.</title>
        <authorList>
            <person name="Jeong J.-H."/>
            <person name="Song I."/>
            <person name="Kim S."/>
            <person name="Choi T."/>
            <person name="Kim D."/>
            <person name="Ryu S."/>
            <person name="Kim W."/>
        </authorList>
    </citation>
    <scope>NUCLEOTIDE SEQUENCE [LARGE SCALE GENOMIC DNA]</scope>
    <source>
        <tissue evidence="2">Muscle</tissue>
    </source>
</reference>
<dbReference type="Proteomes" id="UP000324222">
    <property type="component" value="Unassembled WGS sequence"/>
</dbReference>
<protein>
    <submittedName>
        <fullName evidence="2">Uncharacterized protein</fullName>
    </submittedName>
</protein>
<evidence type="ECO:0000256" key="1">
    <source>
        <dbReference type="SAM" id="Phobius"/>
    </source>
</evidence>
<comment type="caution">
    <text evidence="2">The sequence shown here is derived from an EMBL/GenBank/DDBJ whole genome shotgun (WGS) entry which is preliminary data.</text>
</comment>
<name>A0A5B7IYR9_PORTR</name>
<dbReference type="AlphaFoldDB" id="A0A5B7IYR9"/>